<evidence type="ECO:0000313" key="1">
    <source>
        <dbReference type="EMBL" id="RYR29848.1"/>
    </source>
</evidence>
<gene>
    <name evidence="1" type="ORF">Ahy_B01g054418</name>
</gene>
<name>A0A445ATT5_ARAHY</name>
<dbReference type="EMBL" id="SDMP01000011">
    <property type="protein sequence ID" value="RYR29848.1"/>
    <property type="molecule type" value="Genomic_DNA"/>
</dbReference>
<dbReference type="Proteomes" id="UP000289738">
    <property type="component" value="Chromosome B01"/>
</dbReference>
<keyword evidence="2" id="KW-1185">Reference proteome</keyword>
<dbReference type="AlphaFoldDB" id="A0A445ATT5"/>
<reference evidence="1 2" key="1">
    <citation type="submission" date="2019-01" db="EMBL/GenBank/DDBJ databases">
        <title>Sequencing of cultivated peanut Arachis hypogaea provides insights into genome evolution and oil improvement.</title>
        <authorList>
            <person name="Chen X."/>
        </authorList>
    </citation>
    <scope>NUCLEOTIDE SEQUENCE [LARGE SCALE GENOMIC DNA]</scope>
    <source>
        <strain evidence="2">cv. Fuhuasheng</strain>
        <tissue evidence="1">Leaves</tissue>
    </source>
</reference>
<comment type="caution">
    <text evidence="1">The sequence shown here is derived from an EMBL/GenBank/DDBJ whole genome shotgun (WGS) entry which is preliminary data.</text>
</comment>
<proteinExistence type="predicted"/>
<sequence length="42" mass="4659">MDFNKLVSDTLTKLGPDSTSTIIAAVDDIEDNLYYFSDIVFA</sequence>
<evidence type="ECO:0000313" key="2">
    <source>
        <dbReference type="Proteomes" id="UP000289738"/>
    </source>
</evidence>
<protein>
    <submittedName>
        <fullName evidence="1">Uncharacterized protein</fullName>
    </submittedName>
</protein>
<organism evidence="1 2">
    <name type="scientific">Arachis hypogaea</name>
    <name type="common">Peanut</name>
    <dbReference type="NCBI Taxonomy" id="3818"/>
    <lineage>
        <taxon>Eukaryota</taxon>
        <taxon>Viridiplantae</taxon>
        <taxon>Streptophyta</taxon>
        <taxon>Embryophyta</taxon>
        <taxon>Tracheophyta</taxon>
        <taxon>Spermatophyta</taxon>
        <taxon>Magnoliopsida</taxon>
        <taxon>eudicotyledons</taxon>
        <taxon>Gunneridae</taxon>
        <taxon>Pentapetalae</taxon>
        <taxon>rosids</taxon>
        <taxon>fabids</taxon>
        <taxon>Fabales</taxon>
        <taxon>Fabaceae</taxon>
        <taxon>Papilionoideae</taxon>
        <taxon>50 kb inversion clade</taxon>
        <taxon>dalbergioids sensu lato</taxon>
        <taxon>Dalbergieae</taxon>
        <taxon>Pterocarpus clade</taxon>
        <taxon>Arachis</taxon>
    </lineage>
</organism>
<accession>A0A445ATT5</accession>